<dbReference type="Pfam" id="PF06985">
    <property type="entry name" value="HET"/>
    <property type="match status" value="1"/>
</dbReference>
<keyword evidence="3" id="KW-1185">Reference proteome</keyword>
<dbReference type="AlphaFoldDB" id="A0A6A7A4L5"/>
<dbReference type="EMBL" id="MU006223">
    <property type="protein sequence ID" value="KAF2828083.1"/>
    <property type="molecule type" value="Genomic_DNA"/>
</dbReference>
<accession>A0A6A7A4L5</accession>
<feature type="non-terminal residue" evidence="2">
    <location>
        <position position="75"/>
    </location>
</feature>
<reference evidence="2" key="1">
    <citation type="journal article" date="2020" name="Stud. Mycol.">
        <title>101 Dothideomycetes genomes: a test case for predicting lifestyles and emergence of pathogens.</title>
        <authorList>
            <person name="Haridas S."/>
            <person name="Albert R."/>
            <person name="Binder M."/>
            <person name="Bloem J."/>
            <person name="Labutti K."/>
            <person name="Salamov A."/>
            <person name="Andreopoulos B."/>
            <person name="Baker S."/>
            <person name="Barry K."/>
            <person name="Bills G."/>
            <person name="Bluhm B."/>
            <person name="Cannon C."/>
            <person name="Castanera R."/>
            <person name="Culley D."/>
            <person name="Daum C."/>
            <person name="Ezra D."/>
            <person name="Gonzalez J."/>
            <person name="Henrissat B."/>
            <person name="Kuo A."/>
            <person name="Liang C."/>
            <person name="Lipzen A."/>
            <person name="Lutzoni F."/>
            <person name="Magnuson J."/>
            <person name="Mondo S."/>
            <person name="Nolan M."/>
            <person name="Ohm R."/>
            <person name="Pangilinan J."/>
            <person name="Park H.-J."/>
            <person name="Ramirez L."/>
            <person name="Alfaro M."/>
            <person name="Sun H."/>
            <person name="Tritt A."/>
            <person name="Yoshinaga Y."/>
            <person name="Zwiers L.-H."/>
            <person name="Turgeon B."/>
            <person name="Goodwin S."/>
            <person name="Spatafora J."/>
            <person name="Crous P."/>
            <person name="Grigoriev I."/>
        </authorList>
    </citation>
    <scope>NUCLEOTIDE SEQUENCE</scope>
    <source>
        <strain evidence="2">CBS 113818</strain>
    </source>
</reference>
<evidence type="ECO:0000313" key="2">
    <source>
        <dbReference type="EMBL" id="KAF2828083.1"/>
    </source>
</evidence>
<proteinExistence type="predicted"/>
<feature type="non-terminal residue" evidence="2">
    <location>
        <position position="1"/>
    </location>
</feature>
<protein>
    <submittedName>
        <fullName evidence="2">Heterokaryon incompatibility</fullName>
    </submittedName>
</protein>
<dbReference type="OrthoDB" id="2958217at2759"/>
<gene>
    <name evidence="2" type="ORF">CC86DRAFT_246677</name>
</gene>
<evidence type="ECO:0000313" key="3">
    <source>
        <dbReference type="Proteomes" id="UP000799424"/>
    </source>
</evidence>
<dbReference type="Proteomes" id="UP000799424">
    <property type="component" value="Unassembled WGS sequence"/>
</dbReference>
<dbReference type="PANTHER" id="PTHR33112">
    <property type="entry name" value="DOMAIN PROTEIN, PUTATIVE-RELATED"/>
    <property type="match status" value="1"/>
</dbReference>
<organism evidence="2 3">
    <name type="scientific">Ophiobolus disseminans</name>
    <dbReference type="NCBI Taxonomy" id="1469910"/>
    <lineage>
        <taxon>Eukaryota</taxon>
        <taxon>Fungi</taxon>
        <taxon>Dikarya</taxon>
        <taxon>Ascomycota</taxon>
        <taxon>Pezizomycotina</taxon>
        <taxon>Dothideomycetes</taxon>
        <taxon>Pleosporomycetidae</taxon>
        <taxon>Pleosporales</taxon>
        <taxon>Pleosporineae</taxon>
        <taxon>Phaeosphaeriaceae</taxon>
        <taxon>Ophiobolus</taxon>
    </lineage>
</organism>
<name>A0A6A7A4L5_9PLEO</name>
<sequence>STLPLLFLHAIEAAHKIGVPYLWIDSLCILQDSEEDFDTEAAMMSKIYRNSYCTISAGLDDTSELGLFRQQDIEN</sequence>
<dbReference type="InterPro" id="IPR010730">
    <property type="entry name" value="HET"/>
</dbReference>
<feature type="domain" description="Heterokaryon incompatibility" evidence="1">
    <location>
        <begin position="3"/>
        <end position="73"/>
    </location>
</feature>
<evidence type="ECO:0000259" key="1">
    <source>
        <dbReference type="Pfam" id="PF06985"/>
    </source>
</evidence>
<dbReference type="PANTHER" id="PTHR33112:SF16">
    <property type="entry name" value="HETEROKARYON INCOMPATIBILITY DOMAIN-CONTAINING PROTEIN"/>
    <property type="match status" value="1"/>
</dbReference>